<evidence type="ECO:0000313" key="3">
    <source>
        <dbReference type="EMBL" id="ASB40054.1"/>
    </source>
</evidence>
<dbReference type="KEGG" id="amur:ADH66_04905"/>
<feature type="domain" description="CtsR N-terminal HTH" evidence="1">
    <location>
        <begin position="3"/>
        <end position="72"/>
    </location>
</feature>
<dbReference type="InterPro" id="IPR041473">
    <property type="entry name" value="CtsR_C"/>
</dbReference>
<sequence>MRISDSVANYILELLNQAGGIAEIQRNELASFLGCVPSQINYVLTSRFTPEQGYIVESRRGGGGYIRITRLKLSKADMIMHIINGVGDSLDGASARAMLENMVGGAVLDRQSAELIAAALSEKALAAVPKELRDTVRAMICKSMLLATRT</sequence>
<reference evidence="4 6" key="3">
    <citation type="submission" date="2020-11" db="EMBL/GenBank/DDBJ databases">
        <title>Closed and high quality bacterial genomes of the OMM12 community.</title>
        <authorList>
            <person name="Marbouty M."/>
            <person name="Lamy-Besnier Q."/>
            <person name="Debarbieux L."/>
            <person name="Koszul R."/>
        </authorList>
    </citation>
    <scope>NUCLEOTIDE SEQUENCE [LARGE SCALE GENOMIC DNA]</scope>
    <source>
        <strain evidence="4 6">KB18</strain>
    </source>
</reference>
<evidence type="ECO:0000313" key="6">
    <source>
        <dbReference type="Proteomes" id="UP000596035"/>
    </source>
</evidence>
<feature type="domain" description="CtsR C-terminal dimerization" evidence="2">
    <location>
        <begin position="75"/>
        <end position="145"/>
    </location>
</feature>
<dbReference type="Pfam" id="PF17727">
    <property type="entry name" value="CtsR_C"/>
    <property type="match status" value="1"/>
</dbReference>
<reference evidence="3" key="1">
    <citation type="journal article" date="2017" name="Genome Announc.">
        <title>High-Quality Whole-Genome Sequences of the Oligo-Mouse-Microbiota Bacterial Community.</title>
        <authorList>
            <person name="Garzetti D."/>
            <person name="Brugiroux S."/>
            <person name="Bunk B."/>
            <person name="Pukall R."/>
            <person name="McCoy K.D."/>
            <person name="Macpherson A.J."/>
            <person name="Stecher B."/>
        </authorList>
    </citation>
    <scope>NUCLEOTIDE SEQUENCE</scope>
    <source>
        <strain evidence="3">KB18</strain>
    </source>
</reference>
<dbReference type="InterPro" id="IPR041902">
    <property type="entry name" value="CtsR_N_sf"/>
</dbReference>
<keyword evidence="5" id="KW-1185">Reference proteome</keyword>
<evidence type="ECO:0000259" key="1">
    <source>
        <dbReference type="Pfam" id="PF05848"/>
    </source>
</evidence>
<dbReference type="EMBL" id="CP021422">
    <property type="protein sequence ID" value="ASB40054.1"/>
    <property type="molecule type" value="Genomic_DNA"/>
</dbReference>
<evidence type="ECO:0000259" key="2">
    <source>
        <dbReference type="Pfam" id="PF17727"/>
    </source>
</evidence>
<dbReference type="Proteomes" id="UP000196710">
    <property type="component" value="Chromosome"/>
</dbReference>
<dbReference type="AlphaFoldDB" id="A0A1Z2XNP2"/>
<gene>
    <name evidence="3" type="ORF">ADH66_04905</name>
    <name evidence="4" type="ORF">I5Q82_14980</name>
</gene>
<accession>A0A1Z2XNP2</accession>
<name>A0A1Z2XNP2_9FIRM</name>
<evidence type="ECO:0000313" key="4">
    <source>
        <dbReference type="EMBL" id="QQR29344.1"/>
    </source>
</evidence>
<dbReference type="InterPro" id="IPR040465">
    <property type="entry name" value="CtsR_N"/>
</dbReference>
<dbReference type="RefSeq" id="WP_066534933.1">
    <property type="nucleotide sequence ID" value="NZ_CAJTCQ010000004.1"/>
</dbReference>
<dbReference type="InterPro" id="IPR041908">
    <property type="entry name" value="CtsR_C_sf"/>
</dbReference>
<dbReference type="Proteomes" id="UP000596035">
    <property type="component" value="Chromosome"/>
</dbReference>
<reference evidence="5" key="2">
    <citation type="submission" date="2017-05" db="EMBL/GenBank/DDBJ databases">
        <title>Improved OligoMM genomes.</title>
        <authorList>
            <person name="Garzetti D."/>
        </authorList>
    </citation>
    <scope>NUCLEOTIDE SEQUENCE [LARGE SCALE GENOMIC DNA]</scope>
    <source>
        <strain evidence="5">KB18</strain>
    </source>
</reference>
<proteinExistence type="predicted"/>
<dbReference type="EMBL" id="CP065321">
    <property type="protein sequence ID" value="QQR29344.1"/>
    <property type="molecule type" value="Genomic_DNA"/>
</dbReference>
<protein>
    <submittedName>
        <fullName evidence="4">CtsR family transcriptional regulator</fullName>
    </submittedName>
</protein>
<dbReference type="Gene3D" id="1.10.1200.150">
    <property type="entry name" value="Transcriptional regulator CtsR, C-terminal domain"/>
    <property type="match status" value="1"/>
</dbReference>
<dbReference type="Gene3D" id="3.30.56.130">
    <property type="entry name" value="Transcriptional regulator CtsR, winged HTH domain"/>
    <property type="match status" value="1"/>
</dbReference>
<evidence type="ECO:0000313" key="5">
    <source>
        <dbReference type="Proteomes" id="UP000196710"/>
    </source>
</evidence>
<dbReference type="Pfam" id="PF05848">
    <property type="entry name" value="CtsR"/>
    <property type="match status" value="1"/>
</dbReference>
<organism evidence="4 6">
    <name type="scientific">Acutalibacter muris</name>
    <dbReference type="NCBI Taxonomy" id="1796620"/>
    <lineage>
        <taxon>Bacteria</taxon>
        <taxon>Bacillati</taxon>
        <taxon>Bacillota</taxon>
        <taxon>Clostridia</taxon>
        <taxon>Eubacteriales</taxon>
        <taxon>Acutalibacteraceae</taxon>
        <taxon>Acutalibacter</taxon>
    </lineage>
</organism>